<protein>
    <submittedName>
        <fullName evidence="5">Unannotated protein</fullName>
    </submittedName>
</protein>
<reference evidence="5" key="1">
    <citation type="submission" date="2020-05" db="EMBL/GenBank/DDBJ databases">
        <authorList>
            <person name="Chiriac C."/>
            <person name="Salcher M."/>
            <person name="Ghai R."/>
            <person name="Kavagutti S V."/>
        </authorList>
    </citation>
    <scope>NUCLEOTIDE SEQUENCE</scope>
</reference>
<feature type="domain" description="Peptidase S33 tripeptidyl aminopeptidase-like C-terminal" evidence="4">
    <location>
        <begin position="402"/>
        <end position="503"/>
    </location>
</feature>
<dbReference type="EMBL" id="CAEZSH010000067">
    <property type="protein sequence ID" value="CAB4539605.1"/>
    <property type="molecule type" value="Genomic_DNA"/>
</dbReference>
<proteinExistence type="inferred from homology"/>
<evidence type="ECO:0000256" key="2">
    <source>
        <dbReference type="ARBA" id="ARBA00022729"/>
    </source>
</evidence>
<evidence type="ECO:0000256" key="3">
    <source>
        <dbReference type="ARBA" id="ARBA00022801"/>
    </source>
</evidence>
<dbReference type="InterPro" id="IPR029058">
    <property type="entry name" value="AB_hydrolase_fold"/>
</dbReference>
<evidence type="ECO:0000256" key="1">
    <source>
        <dbReference type="ARBA" id="ARBA00010088"/>
    </source>
</evidence>
<comment type="similarity">
    <text evidence="1">Belongs to the peptidase S33 family.</text>
</comment>
<evidence type="ECO:0000259" key="4">
    <source>
        <dbReference type="Pfam" id="PF08386"/>
    </source>
</evidence>
<dbReference type="PROSITE" id="PS51257">
    <property type="entry name" value="PROKAR_LIPOPROTEIN"/>
    <property type="match status" value="1"/>
</dbReference>
<dbReference type="AlphaFoldDB" id="A0A6J6BLM1"/>
<organism evidence="5">
    <name type="scientific">freshwater metagenome</name>
    <dbReference type="NCBI Taxonomy" id="449393"/>
    <lineage>
        <taxon>unclassified sequences</taxon>
        <taxon>metagenomes</taxon>
        <taxon>ecological metagenomes</taxon>
    </lineage>
</organism>
<dbReference type="PANTHER" id="PTHR43248">
    <property type="entry name" value="2-SUCCINYL-6-HYDROXY-2,4-CYCLOHEXADIENE-1-CARBOXYLATE SYNTHASE"/>
    <property type="match status" value="1"/>
</dbReference>
<keyword evidence="3" id="KW-0378">Hydrolase</keyword>
<gene>
    <name evidence="5" type="ORF">UFOPK1410_00633</name>
</gene>
<dbReference type="GO" id="GO:0016787">
    <property type="term" value="F:hydrolase activity"/>
    <property type="evidence" value="ECO:0007669"/>
    <property type="project" value="UniProtKB-KW"/>
</dbReference>
<dbReference type="InterPro" id="IPR051601">
    <property type="entry name" value="Serine_prot/Carboxylest_S33"/>
</dbReference>
<dbReference type="Pfam" id="PF08386">
    <property type="entry name" value="Abhydrolase_4"/>
    <property type="match status" value="1"/>
</dbReference>
<name>A0A6J6BLM1_9ZZZZ</name>
<evidence type="ECO:0000313" key="5">
    <source>
        <dbReference type="EMBL" id="CAB4539605.1"/>
    </source>
</evidence>
<sequence length="503" mass="55007">MRRFRRWMFSLVAALTLVSASGCSMVSQQRELDPNVDAAFAKFYTQPIDWNRCDTFDCAEVMVPMNWSDPEGEVITISVIRSKATGTKPIGDLLLNPGGPGASGVDFVRDNLEYIGTETLRANYNLIGFDPRGTGTSSPVTCLDDAGLDEFLYSQSPYPNDDAKDLEYWAGLTAKFGEACIENTGEVIKYLDTQSAAKDMDVIRSYLEQDKLDYVGFSYGTLLGATYASIFPERVDRFVLDGAIDPRVSDEQQSLNQLGGFELAIGNYASWCLEQANCPFSGNKANVLKQIRAWFENLETNPLPTQDGRELTISAGITGVILAMYSDDYWPILTDAFNEVKAGDATTLMRMADFYNDRGEDGRYSTNTLEANIVISCLDGQASTDPKDVAEQNARAKKIGTVFGDYWQNGYISCTWVDFGPVEPLASFAAEGAPSILVVGTTGDPATPYEQAVALAHDVLASGFLLTFEGEGHTAYGRSNSCVDQTVDDFLLEGKLPETEPTC</sequence>
<dbReference type="SUPFAM" id="SSF53474">
    <property type="entry name" value="alpha/beta-Hydrolases"/>
    <property type="match status" value="1"/>
</dbReference>
<dbReference type="PANTHER" id="PTHR43248:SF29">
    <property type="entry name" value="TRIPEPTIDYL AMINOPEPTIDASE"/>
    <property type="match status" value="1"/>
</dbReference>
<keyword evidence="2" id="KW-0732">Signal</keyword>
<dbReference type="Gene3D" id="3.40.50.1820">
    <property type="entry name" value="alpha/beta hydrolase"/>
    <property type="match status" value="1"/>
</dbReference>
<accession>A0A6J6BLM1</accession>
<dbReference type="InterPro" id="IPR013595">
    <property type="entry name" value="Pept_S33_TAP-like_C"/>
</dbReference>